<reference evidence="15 16" key="1">
    <citation type="submission" date="2017-03" db="EMBL/GenBank/DDBJ databases">
        <title>Widespread Adenine N6-methylation of Active Genes in Fungi.</title>
        <authorList>
            <consortium name="DOE Joint Genome Institute"/>
            <person name="Mondo S.J."/>
            <person name="Dannebaum R.O."/>
            <person name="Kuo R.C."/>
            <person name="Louie K.B."/>
            <person name="Bewick A.J."/>
            <person name="Labutti K."/>
            <person name="Haridas S."/>
            <person name="Kuo A."/>
            <person name="Salamov A."/>
            <person name="Ahrendt S.R."/>
            <person name="Lau R."/>
            <person name="Bowen B.P."/>
            <person name="Lipzen A."/>
            <person name="Sullivan W."/>
            <person name="Andreopoulos W.B."/>
            <person name="Clum A."/>
            <person name="Lindquist E."/>
            <person name="Daum C."/>
            <person name="Northen T.R."/>
            <person name="Ramamoorthy G."/>
            <person name="Schmitz R.J."/>
            <person name="Gryganskyi A."/>
            <person name="Culley D."/>
            <person name="Magnuson J."/>
            <person name="James T.Y."/>
            <person name="O'Malley M.A."/>
            <person name="Stajich J.E."/>
            <person name="Spatafora J.W."/>
            <person name="Visel A."/>
            <person name="Grigoriev I.V."/>
        </authorList>
    </citation>
    <scope>NUCLEOTIDE SEQUENCE [LARGE SCALE GENOMIC DNA]</scope>
    <source>
        <strain evidence="15 16">NRRL Y-17943</strain>
    </source>
</reference>
<keyword evidence="10 13" id="KW-0472">Membrane</keyword>
<dbReference type="RefSeq" id="XP_021873470.1">
    <property type="nucleotide sequence ID" value="XM_022014619.1"/>
</dbReference>
<evidence type="ECO:0000256" key="9">
    <source>
        <dbReference type="ARBA" id="ARBA00023065"/>
    </source>
</evidence>
<keyword evidence="16" id="KW-1185">Reference proteome</keyword>
<sequence length="494" mass="54629">MVAGLKIHHAEEYELGNTDATAGPSSRVRNTHGGHRSTGSSSVLFDVSSSSPSDQRDAGARPYLSPRILRRQSLPPPPDSPLTPKRSYRAQFLEDEGIDIPNISGILGLDDDKDRFAVATGMSSVPKKRVYLLMEEPSSSREAFYIHISVTGIILFSALLTMLSTLPTFHTDPISAKILFALDIFLVLLFTAEFACRVYGHSDSWTQLRDWLCSFLTWIDLSAILPFYVELALKSDTSAYRWSILRVFRLLRVFRSFSHSSSLLLTMEAMFVAVKKSSNALLSMAFFLIIVILTWSVLVWTAERGEWDENLQLFVSQNGEPSQFTSIPIAAWYVLTTISTTGYGDFVPVSAVGRLLTVPLLVFGLLLLALPSFVLGRNFSIVFDAMERERHTIHRPGATRTPSNRSSADGPAMTNLLTETPTIRRPTPIPVSNPAGDDISNIKLAKNQVALMDQIEALRRTLDQQGAMLRSLVSALDASKSQTPNGYPPGDHHL</sequence>
<dbReference type="SUPFAM" id="SSF81324">
    <property type="entry name" value="Voltage-gated potassium channels"/>
    <property type="match status" value="1"/>
</dbReference>
<feature type="compositionally biased region" description="Low complexity" evidence="12">
    <location>
        <begin position="37"/>
        <end position="53"/>
    </location>
</feature>
<feature type="compositionally biased region" description="Polar residues" evidence="12">
    <location>
        <begin position="18"/>
        <end position="28"/>
    </location>
</feature>
<dbReference type="InParanoid" id="A0A1Y1URB8"/>
<keyword evidence="7" id="KW-0630">Potassium</keyword>
<dbReference type="InterPro" id="IPR005821">
    <property type="entry name" value="Ion_trans_dom"/>
</dbReference>
<dbReference type="GO" id="GO:0001508">
    <property type="term" value="P:action potential"/>
    <property type="evidence" value="ECO:0007669"/>
    <property type="project" value="TreeGrafter"/>
</dbReference>
<evidence type="ECO:0000313" key="15">
    <source>
        <dbReference type="EMBL" id="ORX39685.1"/>
    </source>
</evidence>
<keyword evidence="3" id="KW-0633">Potassium transport</keyword>
<name>A0A1Y1URB8_9TREE</name>
<evidence type="ECO:0000313" key="16">
    <source>
        <dbReference type="Proteomes" id="UP000193218"/>
    </source>
</evidence>
<evidence type="ECO:0000256" key="13">
    <source>
        <dbReference type="SAM" id="Phobius"/>
    </source>
</evidence>
<evidence type="ECO:0000256" key="11">
    <source>
        <dbReference type="ARBA" id="ARBA00023303"/>
    </source>
</evidence>
<evidence type="ECO:0000259" key="14">
    <source>
        <dbReference type="Pfam" id="PF00520"/>
    </source>
</evidence>
<dbReference type="PRINTS" id="PR00169">
    <property type="entry name" value="KCHANNEL"/>
</dbReference>
<dbReference type="InterPro" id="IPR027359">
    <property type="entry name" value="Volt_channel_dom_sf"/>
</dbReference>
<evidence type="ECO:0000256" key="8">
    <source>
        <dbReference type="ARBA" id="ARBA00022989"/>
    </source>
</evidence>
<evidence type="ECO:0000256" key="1">
    <source>
        <dbReference type="ARBA" id="ARBA00004141"/>
    </source>
</evidence>
<evidence type="ECO:0000256" key="6">
    <source>
        <dbReference type="ARBA" id="ARBA00022882"/>
    </source>
</evidence>
<keyword evidence="9" id="KW-0406">Ion transport</keyword>
<evidence type="ECO:0000256" key="10">
    <source>
        <dbReference type="ARBA" id="ARBA00023136"/>
    </source>
</evidence>
<evidence type="ECO:0000256" key="5">
    <source>
        <dbReference type="ARBA" id="ARBA00022826"/>
    </source>
</evidence>
<comment type="caution">
    <text evidence="15">The sequence shown here is derived from an EMBL/GenBank/DDBJ whole genome shotgun (WGS) entry which is preliminary data.</text>
</comment>
<dbReference type="Gene3D" id="1.10.287.70">
    <property type="match status" value="1"/>
</dbReference>
<dbReference type="AlphaFoldDB" id="A0A1Y1URB8"/>
<organism evidence="15 16">
    <name type="scientific">Kockovaella imperatae</name>
    <dbReference type="NCBI Taxonomy" id="4999"/>
    <lineage>
        <taxon>Eukaryota</taxon>
        <taxon>Fungi</taxon>
        <taxon>Dikarya</taxon>
        <taxon>Basidiomycota</taxon>
        <taxon>Agaricomycotina</taxon>
        <taxon>Tremellomycetes</taxon>
        <taxon>Tremellales</taxon>
        <taxon>Cuniculitremaceae</taxon>
        <taxon>Kockovaella</taxon>
    </lineage>
</organism>
<feature type="transmembrane region" description="Helical" evidence="13">
    <location>
        <begin position="144"/>
        <end position="166"/>
    </location>
</feature>
<gene>
    <name evidence="15" type="ORF">BD324DRAFT_614597</name>
</gene>
<dbReference type="Gene3D" id="1.20.120.350">
    <property type="entry name" value="Voltage-gated potassium channels. Chain C"/>
    <property type="match status" value="1"/>
</dbReference>
<keyword evidence="11" id="KW-0407">Ion channel</keyword>
<dbReference type="InterPro" id="IPR028325">
    <property type="entry name" value="VG_K_chnl"/>
</dbReference>
<evidence type="ECO:0000256" key="3">
    <source>
        <dbReference type="ARBA" id="ARBA00022538"/>
    </source>
</evidence>
<feature type="transmembrane region" description="Helical" evidence="13">
    <location>
        <begin position="178"/>
        <end position="199"/>
    </location>
</feature>
<dbReference type="GeneID" id="33556427"/>
<dbReference type="STRING" id="4999.A0A1Y1URB8"/>
<feature type="domain" description="Ion transport" evidence="14">
    <location>
        <begin position="144"/>
        <end position="380"/>
    </location>
</feature>
<dbReference type="Proteomes" id="UP000193218">
    <property type="component" value="Unassembled WGS sequence"/>
</dbReference>
<dbReference type="Pfam" id="PF00520">
    <property type="entry name" value="Ion_trans"/>
    <property type="match status" value="1"/>
</dbReference>
<comment type="subcellular location">
    <subcellularLocation>
        <location evidence="1">Membrane</location>
        <topology evidence="1">Multi-pass membrane protein</topology>
    </subcellularLocation>
</comment>
<feature type="region of interest" description="Disordered" evidence="12">
    <location>
        <begin position="16"/>
        <end position="85"/>
    </location>
</feature>
<feature type="transmembrane region" description="Helical" evidence="13">
    <location>
        <begin position="281"/>
        <end position="302"/>
    </location>
</feature>
<protein>
    <recommendedName>
        <fullName evidence="14">Ion transport domain-containing protein</fullName>
    </recommendedName>
</protein>
<evidence type="ECO:0000256" key="4">
    <source>
        <dbReference type="ARBA" id="ARBA00022692"/>
    </source>
</evidence>
<evidence type="ECO:0000256" key="2">
    <source>
        <dbReference type="ARBA" id="ARBA00022448"/>
    </source>
</evidence>
<dbReference type="PANTHER" id="PTHR11537">
    <property type="entry name" value="VOLTAGE-GATED POTASSIUM CHANNEL"/>
    <property type="match status" value="1"/>
</dbReference>
<keyword evidence="5" id="KW-0631">Potassium channel</keyword>
<dbReference type="EMBL" id="NBSH01000002">
    <property type="protein sequence ID" value="ORX39685.1"/>
    <property type="molecule type" value="Genomic_DNA"/>
</dbReference>
<keyword evidence="6" id="KW-0851">Voltage-gated channel</keyword>
<dbReference type="PANTHER" id="PTHR11537:SF254">
    <property type="entry name" value="POTASSIUM VOLTAGE-GATED CHANNEL PROTEIN SHAB"/>
    <property type="match status" value="1"/>
</dbReference>
<keyword evidence="2" id="KW-0813">Transport</keyword>
<evidence type="ECO:0000256" key="7">
    <source>
        <dbReference type="ARBA" id="ARBA00022958"/>
    </source>
</evidence>
<proteinExistence type="predicted"/>
<keyword evidence="8 13" id="KW-1133">Transmembrane helix</keyword>
<evidence type="ECO:0000256" key="12">
    <source>
        <dbReference type="SAM" id="MobiDB-lite"/>
    </source>
</evidence>
<keyword evidence="4 13" id="KW-0812">Transmembrane</keyword>
<dbReference type="GO" id="GO:0005249">
    <property type="term" value="F:voltage-gated potassium channel activity"/>
    <property type="evidence" value="ECO:0007669"/>
    <property type="project" value="InterPro"/>
</dbReference>
<dbReference type="OrthoDB" id="415460at2759"/>
<feature type="region of interest" description="Disordered" evidence="12">
    <location>
        <begin position="393"/>
        <end position="437"/>
    </location>
</feature>
<feature type="transmembrane region" description="Helical" evidence="13">
    <location>
        <begin position="355"/>
        <end position="376"/>
    </location>
</feature>
<dbReference type="GO" id="GO:0008076">
    <property type="term" value="C:voltage-gated potassium channel complex"/>
    <property type="evidence" value="ECO:0007669"/>
    <property type="project" value="InterPro"/>
</dbReference>
<accession>A0A1Y1URB8</accession>